<keyword evidence="1" id="KW-0732">Signal</keyword>
<evidence type="ECO:0000256" key="1">
    <source>
        <dbReference type="SAM" id="SignalP"/>
    </source>
</evidence>
<organism evidence="2 3">
    <name type="scientific">Gillisia mitskevichiae</name>
    <dbReference type="NCBI Taxonomy" id="270921"/>
    <lineage>
        <taxon>Bacteria</taxon>
        <taxon>Pseudomonadati</taxon>
        <taxon>Bacteroidota</taxon>
        <taxon>Flavobacteriia</taxon>
        <taxon>Flavobacteriales</taxon>
        <taxon>Flavobacteriaceae</taxon>
        <taxon>Gillisia</taxon>
    </lineage>
</organism>
<sequence length="299" mass="32994">MKISTIFFLLLILVKGNLIAQAPEESSQDFSYVLGDISYSSDAVFMGRRDSIKAPYIFSSLGYYNKTGFFGNASASYLVSSDEQRFDLFLISAGYLFTGEDFSAGISGTTYFFNEESYNVQSEIDADITAMVGYDFKIAELTLSAASYFGSGSSTDLVASLMLDRTFYAMDRKLLIMPAVMVGAGTQYFYEEYYNTSRLGNRKGGGNGQQGPGSGGSSIMQSEINNVTISEASEFNILNIEARIPMQYYHKSFIFSFTPMVAFPQSSASITTESAVYTEDLESVFYWSAGISYWIKTGK</sequence>
<comment type="caution">
    <text evidence="2">The sequence shown here is derived from an EMBL/GenBank/DDBJ whole genome shotgun (WGS) entry which is preliminary data.</text>
</comment>
<dbReference type="Proteomes" id="UP000276282">
    <property type="component" value="Unassembled WGS sequence"/>
</dbReference>
<proteinExistence type="predicted"/>
<accession>A0A495PTM9</accession>
<evidence type="ECO:0000313" key="2">
    <source>
        <dbReference type="EMBL" id="RKS53921.1"/>
    </source>
</evidence>
<dbReference type="RefSeq" id="WP_245984139.1">
    <property type="nucleotide sequence ID" value="NZ_RBLG01000002.1"/>
</dbReference>
<feature type="signal peptide" evidence="1">
    <location>
        <begin position="1"/>
        <end position="20"/>
    </location>
</feature>
<dbReference type="EMBL" id="RBLG01000002">
    <property type="protein sequence ID" value="RKS53921.1"/>
    <property type="molecule type" value="Genomic_DNA"/>
</dbReference>
<gene>
    <name evidence="2" type="ORF">BC962_2188</name>
</gene>
<feature type="chain" id="PRO_5019743978" description="Outer membrane protein with beta-barrel domain" evidence="1">
    <location>
        <begin position="21"/>
        <end position="299"/>
    </location>
</feature>
<evidence type="ECO:0000313" key="3">
    <source>
        <dbReference type="Proteomes" id="UP000276282"/>
    </source>
</evidence>
<protein>
    <recommendedName>
        <fullName evidence="4">Outer membrane protein with beta-barrel domain</fullName>
    </recommendedName>
</protein>
<dbReference type="AlphaFoldDB" id="A0A495PTM9"/>
<name>A0A495PTM9_9FLAO</name>
<reference evidence="2 3" key="1">
    <citation type="submission" date="2018-10" db="EMBL/GenBank/DDBJ databases">
        <title>Genomic Encyclopedia of Archaeal and Bacterial Type Strains, Phase II (KMG-II): from individual species to whole genera.</title>
        <authorList>
            <person name="Goeker M."/>
        </authorList>
    </citation>
    <scope>NUCLEOTIDE SEQUENCE [LARGE SCALE GENOMIC DNA]</scope>
    <source>
        <strain evidence="2 3">DSM 19839</strain>
    </source>
</reference>
<evidence type="ECO:0008006" key="4">
    <source>
        <dbReference type="Google" id="ProtNLM"/>
    </source>
</evidence>
<keyword evidence="3" id="KW-1185">Reference proteome</keyword>